<dbReference type="Gene3D" id="2.70.70.10">
    <property type="entry name" value="Glucose Permease (Domain IIA)"/>
    <property type="match status" value="1"/>
</dbReference>
<evidence type="ECO:0000259" key="6">
    <source>
        <dbReference type="Pfam" id="PF24568"/>
    </source>
</evidence>
<feature type="coiled-coil region" evidence="2">
    <location>
        <begin position="28"/>
        <end position="129"/>
    </location>
</feature>
<dbReference type="InterPro" id="IPR011055">
    <property type="entry name" value="Dup_hybrid_motif"/>
</dbReference>
<dbReference type="PANTHER" id="PTHR21666:SF270">
    <property type="entry name" value="MUREIN HYDROLASE ACTIVATOR ENVC"/>
    <property type="match status" value="1"/>
</dbReference>
<keyword evidence="8" id="KW-1185">Reference proteome</keyword>
<feature type="compositionally biased region" description="Basic and acidic residues" evidence="3">
    <location>
        <begin position="271"/>
        <end position="282"/>
    </location>
</feature>
<dbReference type="OrthoDB" id="9805070at2"/>
<protein>
    <submittedName>
        <fullName evidence="7">Septal ring factor EnvC, activator of murein hydrolases AmiA and AmiB</fullName>
    </submittedName>
</protein>
<feature type="domain" description="M23ase beta-sheet core" evidence="5">
    <location>
        <begin position="332"/>
        <end position="423"/>
    </location>
</feature>
<dbReference type="InterPro" id="IPR016047">
    <property type="entry name" value="M23ase_b-sheet_dom"/>
</dbReference>
<dbReference type="InterPro" id="IPR050570">
    <property type="entry name" value="Cell_wall_metabolism_enzyme"/>
</dbReference>
<reference evidence="8" key="1">
    <citation type="submission" date="2016-10" db="EMBL/GenBank/DDBJ databases">
        <authorList>
            <person name="Varghese N."/>
            <person name="Submissions S."/>
        </authorList>
    </citation>
    <scope>NUCLEOTIDE SEQUENCE [LARGE SCALE GENOMIC DNA]</scope>
    <source>
        <strain evidence="8">DSM 11706</strain>
    </source>
</reference>
<proteinExistence type="predicted"/>
<name>A0A1I5ZCN6_9BACI</name>
<evidence type="ECO:0000256" key="1">
    <source>
        <dbReference type="ARBA" id="ARBA00022729"/>
    </source>
</evidence>
<evidence type="ECO:0000256" key="3">
    <source>
        <dbReference type="SAM" id="MobiDB-lite"/>
    </source>
</evidence>
<dbReference type="Pfam" id="PF01551">
    <property type="entry name" value="Peptidase_M23"/>
    <property type="match status" value="1"/>
</dbReference>
<feature type="domain" description="Peptidoglycan hydrolase PcsB coiled-coil" evidence="6">
    <location>
        <begin position="109"/>
        <end position="183"/>
    </location>
</feature>
<dbReference type="SUPFAM" id="SSF57997">
    <property type="entry name" value="Tropomyosin"/>
    <property type="match status" value="1"/>
</dbReference>
<feature type="signal peptide" evidence="4">
    <location>
        <begin position="1"/>
        <end position="29"/>
    </location>
</feature>
<dbReference type="Pfam" id="PF24568">
    <property type="entry name" value="CC_PcsB"/>
    <property type="match status" value="1"/>
</dbReference>
<keyword evidence="7" id="KW-0378">Hydrolase</keyword>
<feature type="region of interest" description="Disordered" evidence="3">
    <location>
        <begin position="271"/>
        <end position="295"/>
    </location>
</feature>
<dbReference type="GO" id="GO:0004222">
    <property type="term" value="F:metalloendopeptidase activity"/>
    <property type="evidence" value="ECO:0007669"/>
    <property type="project" value="TreeGrafter"/>
</dbReference>
<evidence type="ECO:0000313" key="8">
    <source>
        <dbReference type="Proteomes" id="UP000198734"/>
    </source>
</evidence>
<organism evidence="7 8">
    <name type="scientific">Psychrobacillus psychrotolerans</name>
    <dbReference type="NCBI Taxonomy" id="126156"/>
    <lineage>
        <taxon>Bacteria</taxon>
        <taxon>Bacillati</taxon>
        <taxon>Bacillota</taxon>
        <taxon>Bacilli</taxon>
        <taxon>Bacillales</taxon>
        <taxon>Bacillaceae</taxon>
        <taxon>Psychrobacillus</taxon>
    </lineage>
</organism>
<dbReference type="STRING" id="126156.SAMN05421670_2604"/>
<dbReference type="EMBL" id="FOXU01000004">
    <property type="protein sequence ID" value="SFQ53877.1"/>
    <property type="molecule type" value="Genomic_DNA"/>
</dbReference>
<evidence type="ECO:0000256" key="2">
    <source>
        <dbReference type="SAM" id="Coils"/>
    </source>
</evidence>
<dbReference type="CDD" id="cd12797">
    <property type="entry name" value="M23_peptidase"/>
    <property type="match status" value="1"/>
</dbReference>
<dbReference type="Gene3D" id="6.10.250.3150">
    <property type="match status" value="1"/>
</dbReference>
<gene>
    <name evidence="7" type="ORF">SAMN05421670_2604</name>
</gene>
<dbReference type="PANTHER" id="PTHR21666">
    <property type="entry name" value="PEPTIDASE-RELATED"/>
    <property type="match status" value="1"/>
</dbReference>
<evidence type="ECO:0000313" key="7">
    <source>
        <dbReference type="EMBL" id="SFQ53877.1"/>
    </source>
</evidence>
<evidence type="ECO:0000259" key="5">
    <source>
        <dbReference type="Pfam" id="PF01551"/>
    </source>
</evidence>
<feature type="chain" id="PRO_5011442207" evidence="4">
    <location>
        <begin position="30"/>
        <end position="441"/>
    </location>
</feature>
<dbReference type="AlphaFoldDB" id="A0A1I5ZCN6"/>
<dbReference type="Proteomes" id="UP000198734">
    <property type="component" value="Unassembled WGS sequence"/>
</dbReference>
<accession>A0A1I5ZCN6</accession>
<dbReference type="InterPro" id="IPR057309">
    <property type="entry name" value="PcsB_CC"/>
</dbReference>
<keyword evidence="2" id="KW-0175">Coiled coil</keyword>
<evidence type="ECO:0000256" key="4">
    <source>
        <dbReference type="SAM" id="SignalP"/>
    </source>
</evidence>
<keyword evidence="1 4" id="KW-0732">Signal</keyword>
<sequence length="441" mass="48264">MRKQSKWMLRIMAIATTGALLITTPSALANTLDDLKQEQKQLEQKKNNIDSTIKHTEGKIDQNVSKIDQIMAQIKELDTKIINTESQISEVLNQIKLTTTEIEKLQASIKELERKIEERDQLLKERIRAVQVSGGSVSYLDVLLGANSFIDFIDRFSAVNTLMDADRTILEEQANDKKQLEEQQASLNKKLQQQEDSKNELLSLKASLDGQKASKGNLVDQLEVEQAKLHEEKEVLETEYDEILNLSQETQNKIVSEQKRLAEVARKAAEEKKRKEAAERQRQQAASGGGGGGGSSIAIPNVSAGAWTKPASGRYTSGYGSRTHPISGGVKTHYGIDIANSTGTPVLSAADGVISYASPLSTYGNVIMVTHSIDGQTFTSLYAHLSSIKVSVGQVVSKGQIIGAIGTTGNSTGPHLHFEIHIGNWEGMAKNSVNPLRYISL</sequence>
<dbReference type="RefSeq" id="WP_093537318.1">
    <property type="nucleotide sequence ID" value="NZ_FOXU01000004.1"/>
</dbReference>
<dbReference type="SUPFAM" id="SSF51261">
    <property type="entry name" value="Duplicated hybrid motif"/>
    <property type="match status" value="1"/>
</dbReference>